<protein>
    <submittedName>
        <fullName evidence="1">Uncharacterized protein</fullName>
    </submittedName>
</protein>
<dbReference type="AlphaFoldDB" id="A0A1V6QCI4"/>
<reference evidence="2" key="1">
    <citation type="journal article" date="2017" name="Nat. Microbiol.">
        <title>Global analysis of biosynthetic gene clusters reveals vast potential of secondary metabolite production in Penicillium species.</title>
        <authorList>
            <person name="Nielsen J.C."/>
            <person name="Grijseels S."/>
            <person name="Prigent S."/>
            <person name="Ji B."/>
            <person name="Dainat J."/>
            <person name="Nielsen K.F."/>
            <person name="Frisvad J.C."/>
            <person name="Workman M."/>
            <person name="Nielsen J."/>
        </authorList>
    </citation>
    <scope>NUCLEOTIDE SEQUENCE [LARGE SCALE GENOMIC DNA]</scope>
    <source>
        <strain evidence="2">IBT 29525</strain>
    </source>
</reference>
<gene>
    <name evidence="1" type="ORF">PENSOL_c082G01054</name>
</gene>
<dbReference type="Proteomes" id="UP000191612">
    <property type="component" value="Unassembled WGS sequence"/>
</dbReference>
<evidence type="ECO:0000313" key="1">
    <source>
        <dbReference type="EMBL" id="OQD86923.1"/>
    </source>
</evidence>
<evidence type="ECO:0000313" key="2">
    <source>
        <dbReference type="Proteomes" id="UP000191612"/>
    </source>
</evidence>
<proteinExistence type="predicted"/>
<keyword evidence="2" id="KW-1185">Reference proteome</keyword>
<comment type="caution">
    <text evidence="1">The sequence shown here is derived from an EMBL/GenBank/DDBJ whole genome shotgun (WGS) entry which is preliminary data.</text>
</comment>
<accession>A0A1V6QCI4</accession>
<name>A0A1V6QCI4_9EURO</name>
<dbReference type="STRING" id="60172.A0A1V6QCI4"/>
<sequence length="91" mass="10451">MVALLLAARTIGTSHYCVVMMRAGVPKAMTNDMMKRYTGQDQDNQILEKYRYGALWVNRCAAALLENGWGYKSWEIFLLEPDTGSIRSFRR</sequence>
<dbReference type="EMBL" id="MDYO01000082">
    <property type="protein sequence ID" value="OQD86923.1"/>
    <property type="molecule type" value="Genomic_DNA"/>
</dbReference>
<organism evidence="1 2">
    <name type="scientific">Penicillium solitum</name>
    <dbReference type="NCBI Taxonomy" id="60172"/>
    <lineage>
        <taxon>Eukaryota</taxon>
        <taxon>Fungi</taxon>
        <taxon>Dikarya</taxon>
        <taxon>Ascomycota</taxon>
        <taxon>Pezizomycotina</taxon>
        <taxon>Eurotiomycetes</taxon>
        <taxon>Eurotiomycetidae</taxon>
        <taxon>Eurotiales</taxon>
        <taxon>Aspergillaceae</taxon>
        <taxon>Penicillium</taxon>
    </lineage>
</organism>